<dbReference type="Pfam" id="PF00561">
    <property type="entry name" value="Abhydrolase_1"/>
    <property type="match status" value="1"/>
</dbReference>
<name>A0AAU7T9T8_9ACTN</name>
<accession>A0AAU7T9T8</accession>
<dbReference type="PRINTS" id="PR00111">
    <property type="entry name" value="ABHYDROLASE"/>
</dbReference>
<feature type="domain" description="AB hydrolase-1" evidence="1">
    <location>
        <begin position="25"/>
        <end position="255"/>
    </location>
</feature>
<evidence type="ECO:0000259" key="1">
    <source>
        <dbReference type="Pfam" id="PF00561"/>
    </source>
</evidence>
<reference evidence="2" key="1">
    <citation type="submission" date="2024-06" db="EMBL/GenBank/DDBJ databases">
        <title>Kribbella sp. strain HUAS MG21 genome sequences.</title>
        <authorList>
            <person name="Mo P."/>
        </authorList>
    </citation>
    <scope>NUCLEOTIDE SEQUENCE</scope>
    <source>
        <strain evidence="2">HUAS MG21</strain>
    </source>
</reference>
<dbReference type="InterPro" id="IPR050471">
    <property type="entry name" value="AB_hydrolase"/>
</dbReference>
<sequence>MTTEKLYQVNGVELCAQTFGDPGDPAVLLIHGASASMLWWEPELCEQLAARRRFVIRYDQRDTGRSTSYPVGEPGYAMSDLASDAVGLLDALGIDRAHVVAQSMSGGTALFLGLDHPSRVASLTFVSTTTGDDGLPPPSESMPRLGTPDFADHAAVEEYVVRSIEAEAAGHFKEASARALVRADQARARDYEASLTNHYAMAFDSPRNGGFGDLTQPVLVVHGDKDPLLPLPHGEALRDAVPGARLVVMPGMGHGLSAPYWSEFVDALVDHTEER</sequence>
<keyword evidence="2" id="KW-0378">Hydrolase</keyword>
<dbReference type="PANTHER" id="PTHR43433">
    <property type="entry name" value="HYDROLASE, ALPHA/BETA FOLD FAMILY PROTEIN"/>
    <property type="match status" value="1"/>
</dbReference>
<dbReference type="InterPro" id="IPR000073">
    <property type="entry name" value="AB_hydrolase_1"/>
</dbReference>
<dbReference type="EMBL" id="CP158165">
    <property type="protein sequence ID" value="XBV23459.1"/>
    <property type="molecule type" value="Genomic_DNA"/>
</dbReference>
<dbReference type="RefSeq" id="WP_350276290.1">
    <property type="nucleotide sequence ID" value="NZ_CP158165.1"/>
</dbReference>
<gene>
    <name evidence="2" type="ORF">ABN611_33445</name>
</gene>
<dbReference type="GO" id="GO:0004806">
    <property type="term" value="F:triacylglycerol lipase activity"/>
    <property type="evidence" value="ECO:0007669"/>
    <property type="project" value="TreeGrafter"/>
</dbReference>
<dbReference type="InterPro" id="IPR029058">
    <property type="entry name" value="AB_hydrolase_fold"/>
</dbReference>
<dbReference type="PANTHER" id="PTHR43433:SF5">
    <property type="entry name" value="AB HYDROLASE-1 DOMAIN-CONTAINING PROTEIN"/>
    <property type="match status" value="1"/>
</dbReference>
<dbReference type="AlphaFoldDB" id="A0AAU7T9T8"/>
<dbReference type="GO" id="GO:0046503">
    <property type="term" value="P:glycerolipid catabolic process"/>
    <property type="evidence" value="ECO:0007669"/>
    <property type="project" value="TreeGrafter"/>
</dbReference>
<dbReference type="Gene3D" id="3.40.50.1820">
    <property type="entry name" value="alpha/beta hydrolase"/>
    <property type="match status" value="1"/>
</dbReference>
<dbReference type="SUPFAM" id="SSF53474">
    <property type="entry name" value="alpha/beta-Hydrolases"/>
    <property type="match status" value="1"/>
</dbReference>
<protein>
    <submittedName>
        <fullName evidence="2">Alpha/beta hydrolase</fullName>
    </submittedName>
</protein>
<proteinExistence type="predicted"/>
<evidence type="ECO:0000313" key="2">
    <source>
        <dbReference type="EMBL" id="XBV23459.1"/>
    </source>
</evidence>
<organism evidence="2">
    <name type="scientific">Kribbella sp. HUAS MG21</name>
    <dbReference type="NCBI Taxonomy" id="3160966"/>
    <lineage>
        <taxon>Bacteria</taxon>
        <taxon>Bacillati</taxon>
        <taxon>Actinomycetota</taxon>
        <taxon>Actinomycetes</taxon>
        <taxon>Propionibacteriales</taxon>
        <taxon>Kribbellaceae</taxon>
        <taxon>Kribbella</taxon>
    </lineage>
</organism>